<dbReference type="GO" id="GO:0005737">
    <property type="term" value="C:cytoplasm"/>
    <property type="evidence" value="ECO:0007669"/>
    <property type="project" value="UniProtKB-ARBA"/>
</dbReference>
<sequence>MTSGQSSIDSGHDAADGLVDYLNASPSPFHACATSGGLLEAAGFRKVAETDAWPTESGRYYLVRGGTLVAWSTEHSADATTPFRIVGAHTDSPNFRIKPNPDHGRLGFAQLGVEPYGGLIVNSWLDRDLGLSGRVAVRENGSATTRLLQIDEPLLRISRLAIHLDRSAAEGESLNRQFQLAPHWGLGEVPSFAHFLAERLAVEPQDVLGWDVMTHDVQPAARTGLNGEFVAGARMDNLATSYAGTRALIAAVDAAPSAPTTQVLVLFDHEEIGSMTERGAFSVLLPTVLERIVTGLGGGREEFHRALAGTVIASGDMAHATHPNYADRHEPDHQIALNGGPVLKVNTNGRYATDSVGAASFKLACEQAGVPMQSFVMRSDLPCGSTVGPMTSALTGATTVDFGAPTLSMHSVRELVGAADQGMYAAALAAFLSPA</sequence>
<evidence type="ECO:0000313" key="11">
    <source>
        <dbReference type="EMBL" id="REF31298.1"/>
    </source>
</evidence>
<keyword evidence="5 9" id="KW-0479">Metal-binding</keyword>
<dbReference type="EC" id="3.4.11.-" evidence="10"/>
<gene>
    <name evidence="11" type="ORF">DFJ65_2354</name>
</gene>
<keyword evidence="4 9" id="KW-0645">Protease</keyword>
<dbReference type="SUPFAM" id="SSF53187">
    <property type="entry name" value="Zn-dependent exopeptidases"/>
    <property type="match status" value="1"/>
</dbReference>
<dbReference type="PRINTS" id="PR00932">
    <property type="entry name" value="AMINO1PTASE"/>
</dbReference>
<name>A0A3D9UPB9_9MICO</name>
<dbReference type="RefSeq" id="WP_115923159.1">
    <property type="nucleotide sequence ID" value="NZ_QTUA01000001.1"/>
</dbReference>
<dbReference type="GO" id="GO:0008270">
    <property type="term" value="F:zinc ion binding"/>
    <property type="evidence" value="ECO:0007669"/>
    <property type="project" value="InterPro"/>
</dbReference>
<protein>
    <recommendedName>
        <fullName evidence="10">M18 family aminopeptidase</fullName>
        <ecNumber evidence="10">3.4.11.-</ecNumber>
    </recommendedName>
</protein>
<dbReference type="GO" id="GO:0004177">
    <property type="term" value="F:aminopeptidase activity"/>
    <property type="evidence" value="ECO:0007669"/>
    <property type="project" value="UniProtKB-KW"/>
</dbReference>
<keyword evidence="8 9" id="KW-0482">Metalloprotease</keyword>
<comment type="cofactor">
    <cofactor evidence="1 10">
        <name>Zn(2+)</name>
        <dbReference type="ChEBI" id="CHEBI:29105"/>
    </cofactor>
</comment>
<keyword evidence="6 9" id="KW-0378">Hydrolase</keyword>
<evidence type="ECO:0000256" key="9">
    <source>
        <dbReference type="RuleBase" id="RU004386"/>
    </source>
</evidence>
<dbReference type="InterPro" id="IPR001948">
    <property type="entry name" value="Peptidase_M18"/>
</dbReference>
<dbReference type="CDD" id="cd05658">
    <property type="entry name" value="M18_DAP"/>
    <property type="match status" value="1"/>
</dbReference>
<organism evidence="11 12">
    <name type="scientific">Calidifontibacter indicus</name>
    <dbReference type="NCBI Taxonomy" id="419650"/>
    <lineage>
        <taxon>Bacteria</taxon>
        <taxon>Bacillati</taxon>
        <taxon>Actinomycetota</taxon>
        <taxon>Actinomycetes</taxon>
        <taxon>Micrococcales</taxon>
        <taxon>Dermacoccaceae</taxon>
        <taxon>Calidifontibacter</taxon>
    </lineage>
</organism>
<comment type="caution">
    <text evidence="11">The sequence shown here is derived from an EMBL/GenBank/DDBJ whole genome shotgun (WGS) entry which is preliminary data.</text>
</comment>
<dbReference type="SUPFAM" id="SSF101821">
    <property type="entry name" value="Aminopeptidase/glucanase lid domain"/>
    <property type="match status" value="1"/>
</dbReference>
<keyword evidence="12" id="KW-1185">Reference proteome</keyword>
<evidence type="ECO:0000256" key="10">
    <source>
        <dbReference type="RuleBase" id="RU004387"/>
    </source>
</evidence>
<dbReference type="Gene3D" id="3.40.630.10">
    <property type="entry name" value="Zn peptidases"/>
    <property type="match status" value="1"/>
</dbReference>
<dbReference type="EMBL" id="QTUA01000001">
    <property type="protein sequence ID" value="REF31298.1"/>
    <property type="molecule type" value="Genomic_DNA"/>
</dbReference>
<dbReference type="PANTHER" id="PTHR28570">
    <property type="entry name" value="ASPARTYL AMINOPEPTIDASE"/>
    <property type="match status" value="1"/>
</dbReference>
<evidence type="ECO:0000256" key="8">
    <source>
        <dbReference type="ARBA" id="ARBA00023049"/>
    </source>
</evidence>
<dbReference type="OrthoDB" id="5288740at2"/>
<dbReference type="InterPro" id="IPR023358">
    <property type="entry name" value="Peptidase_M18_dom2"/>
</dbReference>
<proteinExistence type="inferred from homology"/>
<keyword evidence="3 9" id="KW-0031">Aminopeptidase</keyword>
<dbReference type="PANTHER" id="PTHR28570:SF3">
    <property type="entry name" value="ASPARTYL AMINOPEPTIDASE"/>
    <property type="match status" value="1"/>
</dbReference>
<reference evidence="11 12" key="1">
    <citation type="submission" date="2018-08" db="EMBL/GenBank/DDBJ databases">
        <title>Sequencing the genomes of 1000 actinobacteria strains.</title>
        <authorList>
            <person name="Klenk H.-P."/>
        </authorList>
    </citation>
    <scope>NUCLEOTIDE SEQUENCE [LARGE SCALE GENOMIC DNA]</scope>
    <source>
        <strain evidence="11 12">DSM 22967</strain>
    </source>
</reference>
<dbReference type="NCBIfam" id="NF002759">
    <property type="entry name" value="PRK02813.1"/>
    <property type="match status" value="1"/>
</dbReference>
<evidence type="ECO:0000256" key="6">
    <source>
        <dbReference type="ARBA" id="ARBA00022801"/>
    </source>
</evidence>
<accession>A0A3D9UPB9</accession>
<keyword evidence="7 9" id="KW-0862">Zinc</keyword>
<dbReference type="AlphaFoldDB" id="A0A3D9UPB9"/>
<dbReference type="GO" id="GO:0006508">
    <property type="term" value="P:proteolysis"/>
    <property type="evidence" value="ECO:0007669"/>
    <property type="project" value="UniProtKB-KW"/>
</dbReference>
<evidence type="ECO:0000256" key="5">
    <source>
        <dbReference type="ARBA" id="ARBA00022723"/>
    </source>
</evidence>
<evidence type="ECO:0000256" key="7">
    <source>
        <dbReference type="ARBA" id="ARBA00022833"/>
    </source>
</evidence>
<comment type="similarity">
    <text evidence="2 9">Belongs to the peptidase M18 family.</text>
</comment>
<dbReference type="Pfam" id="PF02127">
    <property type="entry name" value="Peptidase_M18"/>
    <property type="match status" value="1"/>
</dbReference>
<dbReference type="Proteomes" id="UP000256253">
    <property type="component" value="Unassembled WGS sequence"/>
</dbReference>
<evidence type="ECO:0000256" key="3">
    <source>
        <dbReference type="ARBA" id="ARBA00022438"/>
    </source>
</evidence>
<evidence type="ECO:0000256" key="2">
    <source>
        <dbReference type="ARBA" id="ARBA00008290"/>
    </source>
</evidence>
<evidence type="ECO:0000256" key="1">
    <source>
        <dbReference type="ARBA" id="ARBA00001947"/>
    </source>
</evidence>
<dbReference type="GO" id="GO:0008237">
    <property type="term" value="F:metallopeptidase activity"/>
    <property type="evidence" value="ECO:0007669"/>
    <property type="project" value="UniProtKB-KW"/>
</dbReference>
<evidence type="ECO:0000313" key="12">
    <source>
        <dbReference type="Proteomes" id="UP000256253"/>
    </source>
</evidence>
<dbReference type="Gene3D" id="2.30.250.10">
    <property type="entry name" value="Aminopeptidase i, Domain 2"/>
    <property type="match status" value="1"/>
</dbReference>
<evidence type="ECO:0000256" key="4">
    <source>
        <dbReference type="ARBA" id="ARBA00022670"/>
    </source>
</evidence>